<comment type="caution">
    <text evidence="1">The sequence shown here is derived from an EMBL/GenBank/DDBJ whole genome shotgun (WGS) entry which is preliminary data.</text>
</comment>
<evidence type="ECO:0000313" key="1">
    <source>
        <dbReference type="EMBL" id="MPM16309.1"/>
    </source>
</evidence>
<name>A0A644XJN0_9ZZZZ</name>
<sequence>MESGAFLERIIDKKIPTPHLSNADGGSLLTGVFRHVSTSYFRRITFGRLGKSENSKILSGKPKKLCRITGKPEKCSETANP</sequence>
<dbReference type="AlphaFoldDB" id="A0A644XJN0"/>
<gene>
    <name evidence="1" type="ORF">SDC9_62687</name>
</gene>
<protein>
    <submittedName>
        <fullName evidence="1">Uncharacterized protein</fullName>
    </submittedName>
</protein>
<organism evidence="1">
    <name type="scientific">bioreactor metagenome</name>
    <dbReference type="NCBI Taxonomy" id="1076179"/>
    <lineage>
        <taxon>unclassified sequences</taxon>
        <taxon>metagenomes</taxon>
        <taxon>ecological metagenomes</taxon>
    </lineage>
</organism>
<reference evidence="1" key="1">
    <citation type="submission" date="2019-08" db="EMBL/GenBank/DDBJ databases">
        <authorList>
            <person name="Kucharzyk K."/>
            <person name="Murdoch R.W."/>
            <person name="Higgins S."/>
            <person name="Loffler F."/>
        </authorList>
    </citation>
    <scope>NUCLEOTIDE SEQUENCE</scope>
</reference>
<accession>A0A644XJN0</accession>
<dbReference type="EMBL" id="VSSQ01002588">
    <property type="protein sequence ID" value="MPM16309.1"/>
    <property type="molecule type" value="Genomic_DNA"/>
</dbReference>
<proteinExistence type="predicted"/>